<sequence length="66" mass="7506">MDEETQPQRPGTERVVCVRCATAVQGEIAPPTWSCSMENGTRQYLWDVCARAHIRATDSRLGPTWW</sequence>
<comment type="caution">
    <text evidence="1">The sequence shown here is derived from an EMBL/GenBank/DDBJ whole genome shotgun (WGS) entry which is preliminary data.</text>
</comment>
<evidence type="ECO:0000313" key="1">
    <source>
        <dbReference type="EMBL" id="GFM99244.1"/>
    </source>
</evidence>
<organism evidence="1 3">
    <name type="scientific">Streptomyces fulvorobeus</name>
    <dbReference type="NCBI Taxonomy" id="284028"/>
    <lineage>
        <taxon>Bacteria</taxon>
        <taxon>Bacillati</taxon>
        <taxon>Actinomycetota</taxon>
        <taxon>Actinomycetes</taxon>
        <taxon>Kitasatosporales</taxon>
        <taxon>Streptomycetaceae</taxon>
        <taxon>Streptomyces</taxon>
    </lineage>
</organism>
<reference evidence="1 3" key="1">
    <citation type="submission" date="2020-05" db="EMBL/GenBank/DDBJ databases">
        <title>Whole genome shotgun sequence of Streptomyces fulvorobeus NBRC 15897.</title>
        <authorList>
            <person name="Komaki H."/>
            <person name="Tamura T."/>
        </authorList>
    </citation>
    <scope>NUCLEOTIDE SEQUENCE [LARGE SCALE GENOMIC DNA]</scope>
    <source>
        <strain evidence="1 3">NBRC 15897</strain>
    </source>
</reference>
<evidence type="ECO:0000313" key="3">
    <source>
        <dbReference type="Proteomes" id="UP000498980"/>
    </source>
</evidence>
<dbReference type="AlphaFoldDB" id="A0A7J0CBS2"/>
<dbReference type="Proteomes" id="UP000530403">
    <property type="component" value="Unassembled WGS sequence"/>
</dbReference>
<dbReference type="EMBL" id="JACCCF010000001">
    <property type="protein sequence ID" value="NYE42823.1"/>
    <property type="molecule type" value="Genomic_DNA"/>
</dbReference>
<evidence type="ECO:0000313" key="2">
    <source>
        <dbReference type="EMBL" id="NYE42823.1"/>
    </source>
</evidence>
<evidence type="ECO:0000313" key="4">
    <source>
        <dbReference type="Proteomes" id="UP000530403"/>
    </source>
</evidence>
<protein>
    <submittedName>
        <fullName evidence="1">Uncharacterized protein</fullName>
    </submittedName>
</protein>
<dbReference type="EMBL" id="BLWC01000001">
    <property type="protein sequence ID" value="GFM99244.1"/>
    <property type="molecule type" value="Genomic_DNA"/>
</dbReference>
<keyword evidence="3" id="KW-1185">Reference proteome</keyword>
<proteinExistence type="predicted"/>
<accession>A0A7J0CBS2</accession>
<dbReference type="Proteomes" id="UP000498980">
    <property type="component" value="Unassembled WGS sequence"/>
</dbReference>
<name>A0A7J0CBS2_9ACTN</name>
<dbReference type="RefSeq" id="WP_173315748.1">
    <property type="nucleotide sequence ID" value="NZ_BAAAUE010000009.1"/>
</dbReference>
<gene>
    <name evidence="2" type="ORF">HEB29_003834</name>
    <name evidence="1" type="ORF">Sfulv_40550</name>
</gene>
<reference evidence="2 4" key="2">
    <citation type="submission" date="2020-07" db="EMBL/GenBank/DDBJ databases">
        <title>Sequencing the genomes of 1000 actinobacteria strains.</title>
        <authorList>
            <person name="Klenk H.-P."/>
        </authorList>
    </citation>
    <scope>NUCLEOTIDE SEQUENCE [LARGE SCALE GENOMIC DNA]</scope>
    <source>
        <strain evidence="2 4">DSM 41455</strain>
    </source>
</reference>